<feature type="binding site" evidence="13">
    <location>
        <position position="163"/>
    </location>
    <ligand>
        <name>Mg(2+)</name>
        <dbReference type="ChEBI" id="CHEBI:18420"/>
    </ligand>
</feature>
<dbReference type="GO" id="GO:0005886">
    <property type="term" value="C:plasma membrane"/>
    <property type="evidence" value="ECO:0007669"/>
    <property type="project" value="TreeGrafter"/>
</dbReference>
<dbReference type="GO" id="GO:0016887">
    <property type="term" value="F:ATP hydrolysis activity"/>
    <property type="evidence" value="ECO:0007669"/>
    <property type="project" value="InterPro"/>
</dbReference>
<dbReference type="EC" id="7.6.2.1" evidence="14"/>
<sequence length="531" mass="59954">FFTVRFFYGVKVWGITIAVYLLYLIYKCCVVLWQDVPETIATLREANMKVWVLTGDKLETAVNIGYASKQLVGGMDIMTISDQATITDVQRKLSEFCGRIDRGTTERHSLSFALDSAVEKDFLNLALSCKSVICCRVSPLQKAEVVKLVRTNVKDSITLAIGDGANDVSMIQAAHIGVGISGREGLQATLASDYAISQFRFLAKLLLVHGAWNYRRLANVILYSFYKNICLYMIEFWFAFLNGFSGQPLFERWTIGLYNILFTLLAPIVLGILDQDVSASTRLAQPHLYKTSQQNSAFNTKMFWKWVFLALFHSALLFYAVYFLLWHETPFENGQVFGIWYVGNTVYTAVVVTVNVKAAMVTQYWTPLTHFAIWGSIAAWFLYVLVYSHFWPTFPLAVEFVGQDFKLFTSFTFYGLFVLAPAVASLPEFMYIVFQKTLCPTSIDRAIVADVEGRGGKMIERDREMGLSVSYSVSSGSSTYGDGMDPGETERALTYKHGYAFSQEDHGSATKGTFVQRRDLVRFYDTQKGHT</sequence>
<dbReference type="Pfam" id="PF08282">
    <property type="entry name" value="Hydrolase_3"/>
    <property type="match status" value="1"/>
</dbReference>
<protein>
    <recommendedName>
        <fullName evidence="14">Phospholipid-transporting ATPase</fullName>
        <ecNumber evidence="14">7.6.2.1</ecNumber>
    </recommendedName>
</protein>
<evidence type="ECO:0000256" key="13">
    <source>
        <dbReference type="PIRSR" id="PIRSR606539-3"/>
    </source>
</evidence>
<feature type="binding site" evidence="12">
    <location>
        <position position="55"/>
    </location>
    <ligand>
        <name>ATP</name>
        <dbReference type="ChEBI" id="CHEBI:30616"/>
    </ligand>
</feature>
<reference evidence="16" key="1">
    <citation type="submission" date="2023-03" db="EMBL/GenBank/DDBJ databases">
        <authorList>
            <person name="Steffen K."/>
            <person name="Cardenas P."/>
        </authorList>
    </citation>
    <scope>NUCLEOTIDE SEQUENCE</scope>
</reference>
<keyword evidence="4 13" id="KW-0479">Metal-binding</keyword>
<evidence type="ECO:0000256" key="9">
    <source>
        <dbReference type="ARBA" id="ARBA00022989"/>
    </source>
</evidence>
<feature type="transmembrane region" description="Helical" evidence="14">
    <location>
        <begin position="220"/>
        <end position="241"/>
    </location>
</feature>
<feature type="transmembrane region" description="Helical" evidence="14">
    <location>
        <begin position="253"/>
        <end position="273"/>
    </location>
</feature>
<feature type="binding site" evidence="12">
    <location>
        <position position="136"/>
    </location>
    <ligand>
        <name>ATP</name>
        <dbReference type="ChEBI" id="CHEBI:30616"/>
    </ligand>
</feature>
<dbReference type="SUPFAM" id="SSF81665">
    <property type="entry name" value="Calcium ATPase, transmembrane domain M"/>
    <property type="match status" value="1"/>
</dbReference>
<keyword evidence="8 14" id="KW-1278">Translocase</keyword>
<feature type="non-terminal residue" evidence="16">
    <location>
        <position position="531"/>
    </location>
</feature>
<feature type="transmembrane region" description="Helical" evidence="14">
    <location>
        <begin position="368"/>
        <end position="391"/>
    </location>
</feature>
<dbReference type="GO" id="GO:0005802">
    <property type="term" value="C:trans-Golgi network"/>
    <property type="evidence" value="ECO:0007669"/>
    <property type="project" value="TreeGrafter"/>
</dbReference>
<evidence type="ECO:0000313" key="17">
    <source>
        <dbReference type="Proteomes" id="UP001174909"/>
    </source>
</evidence>
<feature type="binding site" evidence="12">
    <location>
        <position position="142"/>
    </location>
    <ligand>
        <name>ATP</name>
        <dbReference type="ChEBI" id="CHEBI:30616"/>
    </ligand>
</feature>
<dbReference type="InterPro" id="IPR036412">
    <property type="entry name" value="HAD-like_sf"/>
</dbReference>
<keyword evidence="17" id="KW-1185">Reference proteome</keyword>
<organism evidence="16 17">
    <name type="scientific">Geodia barretti</name>
    <name type="common">Barrett's horny sponge</name>
    <dbReference type="NCBI Taxonomy" id="519541"/>
    <lineage>
        <taxon>Eukaryota</taxon>
        <taxon>Metazoa</taxon>
        <taxon>Porifera</taxon>
        <taxon>Demospongiae</taxon>
        <taxon>Heteroscleromorpha</taxon>
        <taxon>Tetractinellida</taxon>
        <taxon>Astrophorina</taxon>
        <taxon>Geodiidae</taxon>
        <taxon>Geodia</taxon>
    </lineage>
</organism>
<dbReference type="FunFam" id="3.40.50.1000:FF:000014">
    <property type="entry name" value="Phospholipid-transporting ATPase"/>
    <property type="match status" value="1"/>
</dbReference>
<evidence type="ECO:0000259" key="15">
    <source>
        <dbReference type="Pfam" id="PF16212"/>
    </source>
</evidence>
<feature type="transmembrane region" description="Helical" evidence="14">
    <location>
        <begin position="6"/>
        <end position="26"/>
    </location>
</feature>
<evidence type="ECO:0000256" key="14">
    <source>
        <dbReference type="RuleBase" id="RU362033"/>
    </source>
</evidence>
<proteinExistence type="inferred from homology"/>
<dbReference type="PANTHER" id="PTHR24092:SF150">
    <property type="entry name" value="PHOSPHOLIPID-TRANSPORTING ATPASE"/>
    <property type="match status" value="1"/>
</dbReference>
<feature type="transmembrane region" description="Helical" evidence="14">
    <location>
        <begin position="411"/>
        <end position="434"/>
    </location>
</feature>
<dbReference type="GO" id="GO:0000287">
    <property type="term" value="F:magnesium ion binding"/>
    <property type="evidence" value="ECO:0007669"/>
    <property type="project" value="UniProtKB-UniRule"/>
</dbReference>
<dbReference type="Pfam" id="PF16212">
    <property type="entry name" value="PhoLip_ATPase_C"/>
    <property type="match status" value="1"/>
</dbReference>
<evidence type="ECO:0000313" key="16">
    <source>
        <dbReference type="EMBL" id="CAI8004602.1"/>
    </source>
</evidence>
<dbReference type="PANTHER" id="PTHR24092">
    <property type="entry name" value="PROBABLE PHOSPHOLIPID-TRANSPORTING ATPASE"/>
    <property type="match status" value="1"/>
</dbReference>
<comment type="cofactor">
    <cofactor evidence="13">
        <name>Mg(2+)</name>
        <dbReference type="ChEBI" id="CHEBI:18420"/>
    </cofactor>
</comment>
<dbReference type="InterPro" id="IPR023298">
    <property type="entry name" value="ATPase_P-typ_TM_dom_sf"/>
</dbReference>
<feature type="binding site" evidence="12">
    <location>
        <position position="166"/>
    </location>
    <ligand>
        <name>ATP</name>
        <dbReference type="ChEBI" id="CHEBI:30616"/>
    </ligand>
</feature>
<feature type="binding site" evidence="13">
    <location>
        <position position="167"/>
    </location>
    <ligand>
        <name>Mg(2+)</name>
        <dbReference type="ChEBI" id="CHEBI:18420"/>
    </ligand>
</feature>
<evidence type="ECO:0000256" key="1">
    <source>
        <dbReference type="ARBA" id="ARBA00004141"/>
    </source>
</evidence>
<feature type="domain" description="P-type ATPase C-terminal" evidence="15">
    <location>
        <begin position="190"/>
        <end position="441"/>
    </location>
</feature>
<dbReference type="InterPro" id="IPR006539">
    <property type="entry name" value="P-type_ATPase_IV"/>
</dbReference>
<feature type="binding site" evidence="12">
    <location>
        <position position="54"/>
    </location>
    <ligand>
        <name>ATP</name>
        <dbReference type="ChEBI" id="CHEBI:30616"/>
    </ligand>
</feature>
<dbReference type="NCBIfam" id="TIGR01494">
    <property type="entry name" value="ATPase_P-type"/>
    <property type="match status" value="1"/>
</dbReference>
<keyword evidence="9 14" id="KW-1133">Transmembrane helix</keyword>
<accession>A0AA35W2F3</accession>
<comment type="caution">
    <text evidence="16">The sequence shown here is derived from an EMBL/GenBank/DDBJ whole genome shotgun (WGS) entry which is preliminary data.</text>
</comment>
<evidence type="ECO:0000256" key="10">
    <source>
        <dbReference type="ARBA" id="ARBA00023136"/>
    </source>
</evidence>
<dbReference type="Proteomes" id="UP001174909">
    <property type="component" value="Unassembled WGS sequence"/>
</dbReference>
<evidence type="ECO:0000256" key="7">
    <source>
        <dbReference type="ARBA" id="ARBA00022842"/>
    </source>
</evidence>
<dbReference type="Gene3D" id="3.40.50.1000">
    <property type="entry name" value="HAD superfamily/HAD-like"/>
    <property type="match status" value="1"/>
</dbReference>
<evidence type="ECO:0000256" key="12">
    <source>
        <dbReference type="PIRSR" id="PIRSR606539-2"/>
    </source>
</evidence>
<evidence type="ECO:0000256" key="4">
    <source>
        <dbReference type="ARBA" id="ARBA00022723"/>
    </source>
</evidence>
<evidence type="ECO:0000256" key="5">
    <source>
        <dbReference type="ARBA" id="ARBA00022741"/>
    </source>
</evidence>
<dbReference type="SUPFAM" id="SSF56784">
    <property type="entry name" value="HAD-like"/>
    <property type="match status" value="1"/>
</dbReference>
<feature type="binding site" evidence="12">
    <location>
        <position position="56"/>
    </location>
    <ligand>
        <name>ATP</name>
        <dbReference type="ChEBI" id="CHEBI:30616"/>
    </ligand>
</feature>
<comment type="subcellular location">
    <subcellularLocation>
        <location evidence="1 14">Membrane</location>
        <topology evidence="1 14">Multi-pass membrane protein</topology>
    </subcellularLocation>
</comment>
<feature type="binding site" evidence="12">
    <location>
        <position position="167"/>
    </location>
    <ligand>
        <name>ATP</name>
        <dbReference type="ChEBI" id="CHEBI:30616"/>
    </ligand>
</feature>
<keyword evidence="7 13" id="KW-0460">Magnesium</keyword>
<dbReference type="GO" id="GO:0005524">
    <property type="term" value="F:ATP binding"/>
    <property type="evidence" value="ECO:0007669"/>
    <property type="project" value="UniProtKB-UniRule"/>
</dbReference>
<feature type="transmembrane region" description="Helical" evidence="14">
    <location>
        <begin position="337"/>
        <end position="356"/>
    </location>
</feature>
<dbReference type="EMBL" id="CASHTH010000566">
    <property type="protein sequence ID" value="CAI8004602.1"/>
    <property type="molecule type" value="Genomic_DNA"/>
</dbReference>
<dbReference type="NCBIfam" id="TIGR01652">
    <property type="entry name" value="ATPase-Plipid"/>
    <property type="match status" value="1"/>
</dbReference>
<keyword evidence="10 14" id="KW-0472">Membrane</keyword>
<dbReference type="AlphaFoldDB" id="A0AA35W2F3"/>
<dbReference type="InterPro" id="IPR032630">
    <property type="entry name" value="P_typ_ATPase_c"/>
</dbReference>
<evidence type="ECO:0000256" key="11">
    <source>
        <dbReference type="ARBA" id="ARBA00034036"/>
    </source>
</evidence>
<dbReference type="GO" id="GO:0045332">
    <property type="term" value="P:phospholipid translocation"/>
    <property type="evidence" value="ECO:0007669"/>
    <property type="project" value="TreeGrafter"/>
</dbReference>
<gene>
    <name evidence="16" type="ORF">GBAR_LOCUS3964</name>
</gene>
<dbReference type="InterPro" id="IPR023214">
    <property type="entry name" value="HAD_sf"/>
</dbReference>
<comment type="similarity">
    <text evidence="2 14">Belongs to the cation transport ATPase (P-type) (TC 3.A.3) family. Type IV subfamily.</text>
</comment>
<dbReference type="GO" id="GO:0140326">
    <property type="term" value="F:ATPase-coupled intramembrane lipid transporter activity"/>
    <property type="evidence" value="ECO:0007669"/>
    <property type="project" value="UniProtKB-EC"/>
</dbReference>
<evidence type="ECO:0000256" key="2">
    <source>
        <dbReference type="ARBA" id="ARBA00008109"/>
    </source>
</evidence>
<evidence type="ECO:0000256" key="3">
    <source>
        <dbReference type="ARBA" id="ARBA00022692"/>
    </source>
</evidence>
<keyword evidence="5 12" id="KW-0547">Nucleotide-binding</keyword>
<evidence type="ECO:0000256" key="6">
    <source>
        <dbReference type="ARBA" id="ARBA00022840"/>
    </source>
</evidence>
<comment type="catalytic activity">
    <reaction evidence="11 14">
        <text>ATP + H2O + phospholipidSide 1 = ADP + phosphate + phospholipidSide 2.</text>
        <dbReference type="EC" id="7.6.2.1"/>
    </reaction>
</comment>
<dbReference type="InterPro" id="IPR001757">
    <property type="entry name" value="P_typ_ATPase"/>
</dbReference>
<evidence type="ECO:0000256" key="8">
    <source>
        <dbReference type="ARBA" id="ARBA00022967"/>
    </source>
</evidence>
<name>A0AA35W2F3_GEOBA</name>
<keyword evidence="3 14" id="KW-0812">Transmembrane</keyword>
<keyword evidence="6 12" id="KW-0067">ATP-binding</keyword>
<feature type="transmembrane region" description="Helical" evidence="14">
    <location>
        <begin position="303"/>
        <end position="325"/>
    </location>
</feature>